<dbReference type="InterPro" id="IPR038136">
    <property type="entry name" value="CofD-like_dom_sf"/>
</dbReference>
<dbReference type="NCBIfam" id="TIGR01819">
    <property type="entry name" value="F420_cofD"/>
    <property type="match status" value="1"/>
</dbReference>
<gene>
    <name evidence="3" type="primary">cofD</name>
    <name evidence="3" type="ORF">FEF26_01285</name>
</gene>
<dbReference type="PANTHER" id="PTHR43007">
    <property type="entry name" value="2-PHOSPHO-L-LACTATE TRANSFERASE"/>
    <property type="match status" value="1"/>
</dbReference>
<dbReference type="Gene3D" id="3.40.50.10680">
    <property type="entry name" value="CofD-like domains"/>
    <property type="match status" value="1"/>
</dbReference>
<dbReference type="GO" id="GO:0000287">
    <property type="term" value="F:magnesium ion binding"/>
    <property type="evidence" value="ECO:0007669"/>
    <property type="project" value="InterPro"/>
</dbReference>
<dbReference type="EMBL" id="VAVZ01000002">
    <property type="protein sequence ID" value="TLQ01100.1"/>
    <property type="molecule type" value="Genomic_DNA"/>
</dbReference>
<reference evidence="3 4" key="1">
    <citation type="submission" date="2019-05" db="EMBL/GenBank/DDBJ databases">
        <title>Nesterenkonia sp. GY074 isolated from the Southern Atlantic Ocean.</title>
        <authorList>
            <person name="Zhang G."/>
        </authorList>
    </citation>
    <scope>NUCLEOTIDE SEQUENCE [LARGE SCALE GENOMIC DNA]</scope>
    <source>
        <strain evidence="3 4">GY074</strain>
    </source>
</reference>
<dbReference type="Gene3D" id="1.10.8.240">
    <property type="entry name" value="CofD-like domain"/>
    <property type="match status" value="1"/>
</dbReference>
<evidence type="ECO:0000313" key="4">
    <source>
        <dbReference type="Proteomes" id="UP000310458"/>
    </source>
</evidence>
<evidence type="ECO:0000256" key="2">
    <source>
        <dbReference type="ARBA" id="ARBA00022842"/>
    </source>
</evidence>
<dbReference type="RefSeq" id="WP_138251724.1">
    <property type="nucleotide sequence ID" value="NZ_VAVZ01000002.1"/>
</dbReference>
<sequence>MKVTLISGGVGGAKFALGLRQALQDQDASLSIIVNTGDDMWLTGVRVCPDLDSMMYALAGLNDAERGWGRAGESERVSAELKAYGIGWPWFTLGDLDLGTHLARTTLLREGLALSEATAQLCARWELGAQLIPATDDEVETWVETTAGNGTATMHFEEWWVRTRATAPVRRFLQRGAESASPAAGVVEAVAEADVVVLAPSNPVVSLGTVLGFPGAGGRAGVPGIAGIRQAVQRTAAPVVGVSPIIGGSPVRGMAAQCLEALGQPCSAEAVGLIYGSRGQGGLLDSWLVDTEDSGALPALEASGIAAEAVPLWMHNGDASRRLALDALSAAQRAAGH</sequence>
<name>A0A5R9BLS3_9MICC</name>
<comment type="caution">
    <text evidence="3">The sequence shown here is derived from an EMBL/GenBank/DDBJ whole genome shotgun (WGS) entry which is preliminary data.</text>
</comment>
<dbReference type="GO" id="GO:0043743">
    <property type="term" value="F:LPPG:FO 2-phospho-L-lactate transferase activity"/>
    <property type="evidence" value="ECO:0007669"/>
    <property type="project" value="UniProtKB-EC"/>
</dbReference>
<evidence type="ECO:0000313" key="3">
    <source>
        <dbReference type="EMBL" id="TLQ01100.1"/>
    </source>
</evidence>
<dbReference type="PANTHER" id="PTHR43007:SF1">
    <property type="entry name" value="2-PHOSPHO-L-LACTATE TRANSFERASE"/>
    <property type="match status" value="1"/>
</dbReference>
<keyword evidence="4" id="KW-1185">Reference proteome</keyword>
<dbReference type="AlphaFoldDB" id="A0A5R9BLS3"/>
<proteinExistence type="inferred from homology"/>
<keyword evidence="1 3" id="KW-0808">Transferase</keyword>
<organism evidence="3 4">
    <name type="scientific">Nesterenkonia salmonea</name>
    <dbReference type="NCBI Taxonomy" id="1804987"/>
    <lineage>
        <taxon>Bacteria</taxon>
        <taxon>Bacillati</taxon>
        <taxon>Actinomycetota</taxon>
        <taxon>Actinomycetes</taxon>
        <taxon>Micrococcales</taxon>
        <taxon>Micrococcaceae</taxon>
        <taxon>Nesterenkonia</taxon>
    </lineage>
</organism>
<dbReference type="Pfam" id="PF01933">
    <property type="entry name" value="CofD"/>
    <property type="match status" value="1"/>
</dbReference>
<keyword evidence="2" id="KW-0460">Magnesium</keyword>
<evidence type="ECO:0000256" key="1">
    <source>
        <dbReference type="ARBA" id="ARBA00022679"/>
    </source>
</evidence>
<dbReference type="HAMAP" id="MF_01257">
    <property type="entry name" value="CofD"/>
    <property type="match status" value="1"/>
</dbReference>
<dbReference type="InterPro" id="IPR010115">
    <property type="entry name" value="FbiA/CofD"/>
</dbReference>
<dbReference type="InterPro" id="IPR002882">
    <property type="entry name" value="CofD"/>
</dbReference>
<dbReference type="OrthoDB" id="7466225at2"/>
<protein>
    <submittedName>
        <fullName evidence="3">2-phospho-L-lactate transferase</fullName>
        <ecNumber evidence="3">2.7.8.28</ecNumber>
    </submittedName>
</protein>
<dbReference type="SUPFAM" id="SSF142338">
    <property type="entry name" value="CofD-like"/>
    <property type="match status" value="1"/>
</dbReference>
<dbReference type="Proteomes" id="UP000310458">
    <property type="component" value="Unassembled WGS sequence"/>
</dbReference>
<accession>A0A5R9BLS3</accession>
<dbReference type="EC" id="2.7.8.28" evidence="3"/>